<keyword evidence="6" id="KW-1185">Reference proteome</keyword>
<evidence type="ECO:0000313" key="6">
    <source>
        <dbReference type="Proteomes" id="UP001461498"/>
    </source>
</evidence>
<evidence type="ECO:0000256" key="1">
    <source>
        <dbReference type="ARBA" id="ARBA00022490"/>
    </source>
</evidence>
<comment type="pathway">
    <text evidence="4">Cofactor biosynthesis; molybdopterin biosynthesis.</text>
</comment>
<comment type="miscellaneous">
    <text evidence="4">This protein is produced by a bicistronic gene which also produces the large subunit (MOCS2A).</text>
</comment>
<dbReference type="InterPro" id="IPR036563">
    <property type="entry name" value="MoaE_sf"/>
</dbReference>
<sequence>MDFLNIGHEVLSVDKLVEKVKAPNCGAVSVFIGTTRNNFNQLEVSTLYYEAYEQMALKSLKEICAEVRAKWPAIENIAISHRLGEVGVGEMSVILAISSPHRSDSIAAISFTMDQLKSKVPIWKKEVYCSADKAEWKENKECKWASSQ</sequence>
<feature type="binding site" evidence="4">
    <location>
        <position position="117"/>
    </location>
    <ligand>
        <name>substrate</name>
    </ligand>
</feature>
<protein>
    <recommendedName>
        <fullName evidence="4">Molybdopterin synthase catalytic subunit</fullName>
        <ecNumber evidence="4">2.8.1.12</ecNumber>
    </recommendedName>
    <alternativeName>
        <fullName evidence="4">Molybdenum cofactor synthesis protein 2 large subunit</fullName>
    </alternativeName>
    <alternativeName>
        <fullName evidence="4">Molybdenum cofactor synthesis protein 2B</fullName>
        <shortName evidence="4">MOCS2B</shortName>
    </alternativeName>
</protein>
<accession>A0AAW1CJG5</accession>
<name>A0AAW1CJG5_9HEMI</name>
<comment type="function">
    <text evidence="4">Catalytic subunit of the molybdopterin synthase complex, a complex that catalyzes the conversion of precursor Z into molybdopterin. Acts by mediating the incorporation of 2 sulfur atoms from thiocarboxylated MOCS2A into precursor Z to generate a dithiolene group.</text>
</comment>
<comment type="subunit">
    <text evidence="4">Heterotetramer; composed of 2 small (MOCS2A) and 2 large (MOCS2B) subunits.</text>
</comment>
<dbReference type="GO" id="GO:1990140">
    <property type="term" value="C:molybdopterin synthase complex"/>
    <property type="evidence" value="ECO:0007669"/>
    <property type="project" value="UniProtKB-UniRule"/>
</dbReference>
<comment type="caution">
    <text evidence="5">The sequence shown here is derived from an EMBL/GenBank/DDBJ whole genome shotgun (WGS) entry which is preliminary data.</text>
</comment>
<dbReference type="Pfam" id="PF02391">
    <property type="entry name" value="MoaE"/>
    <property type="match status" value="1"/>
</dbReference>
<evidence type="ECO:0000313" key="5">
    <source>
        <dbReference type="EMBL" id="KAK9497624.1"/>
    </source>
</evidence>
<gene>
    <name evidence="4" type="primary">Mocs2</name>
    <name evidence="5" type="ORF">O3M35_004316</name>
</gene>
<evidence type="ECO:0000256" key="2">
    <source>
        <dbReference type="ARBA" id="ARBA00022679"/>
    </source>
</evidence>
<dbReference type="InterPro" id="IPR028888">
    <property type="entry name" value="MOCS2B_euk"/>
</dbReference>
<comment type="similarity">
    <text evidence="4">Belongs to the MoaE family. MOCS2B subfamily.</text>
</comment>
<dbReference type="CDD" id="cd00756">
    <property type="entry name" value="MoaE"/>
    <property type="match status" value="1"/>
</dbReference>
<organism evidence="5 6">
    <name type="scientific">Rhynocoris fuscipes</name>
    <dbReference type="NCBI Taxonomy" id="488301"/>
    <lineage>
        <taxon>Eukaryota</taxon>
        <taxon>Metazoa</taxon>
        <taxon>Ecdysozoa</taxon>
        <taxon>Arthropoda</taxon>
        <taxon>Hexapoda</taxon>
        <taxon>Insecta</taxon>
        <taxon>Pterygota</taxon>
        <taxon>Neoptera</taxon>
        <taxon>Paraneoptera</taxon>
        <taxon>Hemiptera</taxon>
        <taxon>Heteroptera</taxon>
        <taxon>Panheteroptera</taxon>
        <taxon>Cimicomorpha</taxon>
        <taxon>Reduviidae</taxon>
        <taxon>Harpactorinae</taxon>
        <taxon>Harpactorini</taxon>
        <taxon>Rhynocoris</taxon>
    </lineage>
</organism>
<dbReference type="SUPFAM" id="SSF54690">
    <property type="entry name" value="Molybdopterin synthase subunit MoaE"/>
    <property type="match status" value="1"/>
</dbReference>
<evidence type="ECO:0000256" key="4">
    <source>
        <dbReference type="HAMAP-Rule" id="MF_03052"/>
    </source>
</evidence>
<proteinExistence type="inferred from homology"/>
<evidence type="ECO:0000256" key="3">
    <source>
        <dbReference type="ARBA" id="ARBA00023150"/>
    </source>
</evidence>
<dbReference type="Gene3D" id="3.90.1170.40">
    <property type="entry name" value="Molybdopterin biosynthesis MoaE subunit"/>
    <property type="match status" value="1"/>
</dbReference>
<keyword evidence="3 4" id="KW-0501">Molybdenum cofactor biosynthesis</keyword>
<feature type="binding site" evidence="4">
    <location>
        <begin position="124"/>
        <end position="126"/>
    </location>
    <ligand>
        <name>substrate</name>
    </ligand>
</feature>
<keyword evidence="2 4" id="KW-0808">Transferase</keyword>
<dbReference type="EC" id="2.8.1.12" evidence="4"/>
<dbReference type="Proteomes" id="UP001461498">
    <property type="component" value="Unassembled WGS sequence"/>
</dbReference>
<dbReference type="GO" id="GO:0006777">
    <property type="term" value="P:Mo-molybdopterin cofactor biosynthetic process"/>
    <property type="evidence" value="ECO:0007669"/>
    <property type="project" value="UniProtKB-UniRule"/>
</dbReference>
<dbReference type="PANTHER" id="PTHR23404">
    <property type="entry name" value="MOLYBDOPTERIN SYNTHASE RELATED"/>
    <property type="match status" value="1"/>
</dbReference>
<feature type="binding site" evidence="4">
    <location>
        <begin position="101"/>
        <end position="102"/>
    </location>
    <ligand>
        <name>substrate</name>
    </ligand>
</feature>
<comment type="catalytic activity">
    <reaction evidence="4">
        <text>2 [molybdopterin-synthase sulfur-carrier protein]-C-terminal-Gly-aminoethanethioate + cyclic pyranopterin phosphate + H2O = molybdopterin + 2 [molybdopterin-synthase sulfur-carrier protein]-C-terminal Gly-Gly + 2 H(+)</text>
        <dbReference type="Rhea" id="RHEA:26333"/>
        <dbReference type="Rhea" id="RHEA-COMP:12202"/>
        <dbReference type="Rhea" id="RHEA-COMP:19907"/>
        <dbReference type="ChEBI" id="CHEBI:15377"/>
        <dbReference type="ChEBI" id="CHEBI:15378"/>
        <dbReference type="ChEBI" id="CHEBI:58698"/>
        <dbReference type="ChEBI" id="CHEBI:59648"/>
        <dbReference type="ChEBI" id="CHEBI:90778"/>
        <dbReference type="ChEBI" id="CHEBI:232372"/>
        <dbReference type="EC" id="2.8.1.12"/>
    </reaction>
</comment>
<dbReference type="FunFam" id="3.90.1170.40:FF:000002">
    <property type="entry name" value="Molybdopterin synthase catalytic subunit"/>
    <property type="match status" value="1"/>
</dbReference>
<dbReference type="GO" id="GO:0030366">
    <property type="term" value="F:molybdopterin synthase activity"/>
    <property type="evidence" value="ECO:0007669"/>
    <property type="project" value="UniProtKB-UniRule"/>
</dbReference>
<dbReference type="EMBL" id="JAPXFL010000014">
    <property type="protein sequence ID" value="KAK9497624.1"/>
    <property type="molecule type" value="Genomic_DNA"/>
</dbReference>
<keyword evidence="1 4" id="KW-0963">Cytoplasm</keyword>
<reference evidence="5 6" key="1">
    <citation type="submission" date="2022-12" db="EMBL/GenBank/DDBJ databases">
        <title>Chromosome-level genome assembly of true bugs.</title>
        <authorList>
            <person name="Ma L."/>
            <person name="Li H."/>
        </authorList>
    </citation>
    <scope>NUCLEOTIDE SEQUENCE [LARGE SCALE GENOMIC DNA]</scope>
    <source>
        <strain evidence="5">Lab_2022b</strain>
    </source>
</reference>
<dbReference type="HAMAP" id="MF_03052">
    <property type="entry name" value="MOC2B"/>
    <property type="match status" value="1"/>
</dbReference>
<dbReference type="AlphaFoldDB" id="A0AAW1CJG5"/>
<dbReference type="InterPro" id="IPR003448">
    <property type="entry name" value="Mopterin_biosynth_MoaE"/>
</dbReference>
<comment type="subcellular location">
    <subcellularLocation>
        <location evidence="4">Cytoplasm</location>
    </subcellularLocation>
</comment>